<protein>
    <submittedName>
        <fullName evidence="1">Uncharacterized protein</fullName>
    </submittedName>
</protein>
<gene>
    <name evidence="1" type="ORF">OCBIM_22006030mg</name>
</gene>
<feature type="non-terminal residue" evidence="1">
    <location>
        <position position="1"/>
    </location>
</feature>
<evidence type="ECO:0000313" key="1">
    <source>
        <dbReference type="EMBL" id="KOF68977.1"/>
    </source>
</evidence>
<organism evidence="1">
    <name type="scientific">Octopus bimaculoides</name>
    <name type="common">California two-spotted octopus</name>
    <dbReference type="NCBI Taxonomy" id="37653"/>
    <lineage>
        <taxon>Eukaryota</taxon>
        <taxon>Metazoa</taxon>
        <taxon>Spiralia</taxon>
        <taxon>Lophotrochozoa</taxon>
        <taxon>Mollusca</taxon>
        <taxon>Cephalopoda</taxon>
        <taxon>Coleoidea</taxon>
        <taxon>Octopodiformes</taxon>
        <taxon>Octopoda</taxon>
        <taxon>Incirrata</taxon>
        <taxon>Octopodidae</taxon>
        <taxon>Octopus</taxon>
    </lineage>
</organism>
<reference evidence="1" key="1">
    <citation type="submission" date="2015-07" db="EMBL/GenBank/DDBJ databases">
        <title>MeaNS - Measles Nucleotide Surveillance Program.</title>
        <authorList>
            <person name="Tran T."/>
            <person name="Druce J."/>
        </authorList>
    </citation>
    <scope>NUCLEOTIDE SEQUENCE</scope>
    <source>
        <strain evidence="1">UCB-OBI-ISO-001</strain>
        <tissue evidence="1">Gonad</tissue>
    </source>
</reference>
<dbReference type="PANTHER" id="PTHR45913:SF5">
    <property type="entry name" value="GENERAL TRANSCRIPTION FACTOR II-I REPEAT DOMAIN-CONTAINING PROTEIN 2A-LIKE PROTEIN"/>
    <property type="match status" value="1"/>
</dbReference>
<dbReference type="STRING" id="37653.A0A0L8FWA2"/>
<accession>A0A0L8FWA2</accession>
<dbReference type="EMBL" id="KQ425782">
    <property type="protein sequence ID" value="KOF68977.1"/>
    <property type="molecule type" value="Genomic_DNA"/>
</dbReference>
<dbReference type="AlphaFoldDB" id="A0A0L8FWA2"/>
<name>A0A0L8FWA2_OCTBM</name>
<sequence length="222" mass="25888">SALPAKRKRKLNKGRVFQEKWELQYFCTMVNGKIHCLIFNNSIAIPKEYNLKRTINLMQNLCLKILKLGHGISLVIKTVNYIRGCTPNHCQLSQLLKEMDNQCSILYRNPLVVMAQTLPYDSYLKLFSKEFQEKFCDFSSFEHPFALFSAPLTFDVAKAEESLQMELLEMQSDSSLRAKYFEVEITGFFSFLLENFKNFRKFTTRITAMFGSTCVCEHYFPS</sequence>
<dbReference type="PANTHER" id="PTHR45913">
    <property type="entry name" value="EPM2A-INTERACTING PROTEIN 1"/>
    <property type="match status" value="1"/>
</dbReference>
<proteinExistence type="predicted"/>